<dbReference type="EMBL" id="MLCO01000217">
    <property type="protein sequence ID" value="ONG49963.1"/>
    <property type="molecule type" value="Genomic_DNA"/>
</dbReference>
<dbReference type="SUPFAM" id="SSF53756">
    <property type="entry name" value="UDP-Glycosyltransferase/glycogen phosphorylase"/>
    <property type="match status" value="1"/>
</dbReference>
<proteinExistence type="inferred from homology"/>
<evidence type="ECO:0000313" key="3">
    <source>
        <dbReference type="Proteomes" id="UP000188879"/>
    </source>
</evidence>
<dbReference type="Gene3D" id="3.40.50.2000">
    <property type="entry name" value="Glycogen Phosphorylase B"/>
    <property type="match status" value="2"/>
</dbReference>
<dbReference type="GO" id="GO:0051473">
    <property type="term" value="P:glucosylglycerol biosynthetic process"/>
    <property type="evidence" value="ECO:0007669"/>
    <property type="project" value="InterPro"/>
</dbReference>
<dbReference type="NCBIfam" id="TIGR02398">
    <property type="entry name" value="gluc_glyc_Psyn"/>
    <property type="match status" value="1"/>
</dbReference>
<accession>A0A1V2GZZ7</accession>
<reference evidence="2 3" key="1">
    <citation type="submission" date="2016-10" db="EMBL/GenBank/DDBJ databases">
        <title>Draft Genome sequence of Roseomonas sp. strain M3.</title>
        <authorList>
            <person name="Subhash Y."/>
            <person name="Lee S."/>
        </authorList>
    </citation>
    <scope>NUCLEOTIDE SEQUENCE [LARGE SCALE GENOMIC DNA]</scope>
    <source>
        <strain evidence="2 3">M3</strain>
    </source>
</reference>
<dbReference type="Pfam" id="PF00982">
    <property type="entry name" value="Glyco_transf_20"/>
    <property type="match status" value="1"/>
</dbReference>
<dbReference type="InterPro" id="IPR012764">
    <property type="entry name" value="Gluc_glyc_Psyn"/>
</dbReference>
<comment type="caution">
    <text evidence="2">The sequence shown here is derived from an EMBL/GenBank/DDBJ whole genome shotgun (WGS) entry which is preliminary data.</text>
</comment>
<sequence length="507" mass="56283">MTQLAQKKSSLVIVYHRQPYEEAVENGQTVFRPNRSPNGIVPTLKSFFGRTAPGAGAWVAWKLAKPGESFERAVHIDDVNGGYTVSRLGLTAEEVESFYHVTSKEALWPVLHSFPSLFHYDNADWDTFRAVNRKFAEAAAAQAEDDAVIWVHDYNLWLVPAYLRQLKPRARIAFFHHTPFPAADVFNILPWRREILDSLLACDLVGFHIPRYARNFAELARALAGAEIAETRPVDPAFAAPGQALSEPDMPRLLRHNGRSIRLDSAPVGTDAQLIREVVERPESRAQQQETRDGLSGRRMIMAVGRTDYTKGMIEALQGFERLLERRPALIGEVKLVATSVRAAAQMKVYEDTQRDIEALAGRINGRFSKLDWTPVVLFTNSIPFETLLAYYNVADICLTTPLRDGLNLVAKEYVAAKRGAPGSLILSEFAGCAVELPQAVLTNPYSKRNLDRALDEALDMPAAEAAGRMKAMEKAVQNCDIACWADHIFSEFEAIGFQSSSAAVAA</sequence>
<dbReference type="GO" id="GO:0003825">
    <property type="term" value="F:alpha,alpha-trehalose-phosphate synthase (UDP-forming) activity"/>
    <property type="evidence" value="ECO:0007669"/>
    <property type="project" value="TreeGrafter"/>
</dbReference>
<dbReference type="CDD" id="cd03788">
    <property type="entry name" value="GT20_TPS"/>
    <property type="match status" value="1"/>
</dbReference>
<dbReference type="PANTHER" id="PTHR10788">
    <property type="entry name" value="TREHALOSE-6-PHOSPHATE SYNTHASE"/>
    <property type="match status" value="1"/>
</dbReference>
<dbReference type="RefSeq" id="WP_076959103.1">
    <property type="nucleotide sequence ID" value="NZ_MLCO01000217.1"/>
</dbReference>
<dbReference type="GO" id="GO:0005992">
    <property type="term" value="P:trehalose biosynthetic process"/>
    <property type="evidence" value="ECO:0007669"/>
    <property type="project" value="InterPro"/>
</dbReference>
<name>A0A1V2GZZ7_9PROT</name>
<comment type="similarity">
    <text evidence="1">Belongs to the glycosyltransferase 20 family.</text>
</comment>
<evidence type="ECO:0000313" key="2">
    <source>
        <dbReference type="EMBL" id="ONG49963.1"/>
    </source>
</evidence>
<evidence type="ECO:0000256" key="1">
    <source>
        <dbReference type="ARBA" id="ARBA00008799"/>
    </source>
</evidence>
<organism evidence="2 3">
    <name type="scientific">Teichococcus deserti</name>
    <dbReference type="NCBI Taxonomy" id="1817963"/>
    <lineage>
        <taxon>Bacteria</taxon>
        <taxon>Pseudomonadati</taxon>
        <taxon>Pseudomonadota</taxon>
        <taxon>Alphaproteobacteria</taxon>
        <taxon>Acetobacterales</taxon>
        <taxon>Roseomonadaceae</taxon>
        <taxon>Roseomonas</taxon>
    </lineage>
</organism>
<protein>
    <submittedName>
        <fullName evidence="2">Glucosylglycerol-phosphate synthase</fullName>
    </submittedName>
</protein>
<gene>
    <name evidence="2" type="ORF">BKE38_20175</name>
</gene>
<dbReference type="PANTHER" id="PTHR10788:SF106">
    <property type="entry name" value="BCDNA.GH08860"/>
    <property type="match status" value="1"/>
</dbReference>
<dbReference type="OrthoDB" id="9815690at2"/>
<keyword evidence="3" id="KW-1185">Reference proteome</keyword>
<dbReference type="Proteomes" id="UP000188879">
    <property type="component" value="Unassembled WGS sequence"/>
</dbReference>
<dbReference type="InterPro" id="IPR001830">
    <property type="entry name" value="Glyco_trans_20"/>
</dbReference>
<dbReference type="AlphaFoldDB" id="A0A1V2GZZ7"/>